<accession>A0A0E9SRL7</accession>
<organism evidence="1">
    <name type="scientific">Anguilla anguilla</name>
    <name type="common">European freshwater eel</name>
    <name type="synonym">Muraena anguilla</name>
    <dbReference type="NCBI Taxonomy" id="7936"/>
    <lineage>
        <taxon>Eukaryota</taxon>
        <taxon>Metazoa</taxon>
        <taxon>Chordata</taxon>
        <taxon>Craniata</taxon>
        <taxon>Vertebrata</taxon>
        <taxon>Euteleostomi</taxon>
        <taxon>Actinopterygii</taxon>
        <taxon>Neopterygii</taxon>
        <taxon>Teleostei</taxon>
        <taxon>Anguilliformes</taxon>
        <taxon>Anguillidae</taxon>
        <taxon>Anguilla</taxon>
    </lineage>
</organism>
<reference evidence="1" key="1">
    <citation type="submission" date="2014-11" db="EMBL/GenBank/DDBJ databases">
        <authorList>
            <person name="Amaro Gonzalez C."/>
        </authorList>
    </citation>
    <scope>NUCLEOTIDE SEQUENCE</scope>
</reference>
<dbReference type="AlphaFoldDB" id="A0A0E9SRL7"/>
<evidence type="ECO:0000313" key="1">
    <source>
        <dbReference type="EMBL" id="JAH43285.1"/>
    </source>
</evidence>
<protein>
    <submittedName>
        <fullName evidence="1">Uncharacterized protein</fullName>
    </submittedName>
</protein>
<sequence>MCYAYRREQAYLPIAVQTSMEVLGGASASWPAVSHKFTVTAIV</sequence>
<proteinExistence type="predicted"/>
<dbReference type="EMBL" id="GBXM01065292">
    <property type="protein sequence ID" value="JAH43285.1"/>
    <property type="molecule type" value="Transcribed_RNA"/>
</dbReference>
<name>A0A0E9SRL7_ANGAN</name>
<reference evidence="1" key="2">
    <citation type="journal article" date="2015" name="Fish Shellfish Immunol.">
        <title>Early steps in the European eel (Anguilla anguilla)-Vibrio vulnificus interaction in the gills: Role of the RtxA13 toxin.</title>
        <authorList>
            <person name="Callol A."/>
            <person name="Pajuelo D."/>
            <person name="Ebbesson L."/>
            <person name="Teles M."/>
            <person name="MacKenzie S."/>
            <person name="Amaro C."/>
        </authorList>
    </citation>
    <scope>NUCLEOTIDE SEQUENCE</scope>
</reference>